<comment type="caution">
    <text evidence="1">The sequence shown here is derived from an EMBL/GenBank/DDBJ whole genome shotgun (WGS) entry which is preliminary data.</text>
</comment>
<accession>A0A5C6RMF9</accession>
<dbReference type="InterPro" id="IPR025345">
    <property type="entry name" value="DUF4249"/>
</dbReference>
<reference evidence="1 2" key="1">
    <citation type="submission" date="2019-08" db="EMBL/GenBank/DDBJ databases">
        <title>Genome of Phaeodactylibacter luteus.</title>
        <authorList>
            <person name="Bowman J.P."/>
        </authorList>
    </citation>
    <scope>NUCLEOTIDE SEQUENCE [LARGE SCALE GENOMIC DNA]</scope>
    <source>
        <strain evidence="1 2">KCTC 42180</strain>
    </source>
</reference>
<sequence>MKSYAHFRFWIIAGVAASIIACEKPLSLEVIDNNRELVVVSNFMPDQALHVVVSLSRDILVGTAATEFVDDAEVKLYRDGELVQELEFSGPKGQVATPFYTTNGFVPQVGVAYTITVDAPGYPTVTAKSEIPEPINLLSTSLSNLTFAAPEHDKTQAFTYDLLLRFEDPSKVQNYYHINLLQQFVPYEMVEGDTAFRAPVYRAARFDHRNNSNDQIAHLGGGVLLQDEGWDGTIIDYTLPVRQLHNPAKEKLGKLFVELRAVSEEYYRYFSALSRQQASENSPFVDPVILYDNIDGGQGVFAGFSTSSDSLIVRH</sequence>
<dbReference type="RefSeq" id="WP_147167806.1">
    <property type="nucleotide sequence ID" value="NZ_VOOR01000023.1"/>
</dbReference>
<gene>
    <name evidence="1" type="ORF">FRY97_12140</name>
</gene>
<dbReference type="Pfam" id="PF14054">
    <property type="entry name" value="DUF4249"/>
    <property type="match status" value="1"/>
</dbReference>
<evidence type="ECO:0000313" key="1">
    <source>
        <dbReference type="EMBL" id="TXB62820.1"/>
    </source>
</evidence>
<dbReference type="Proteomes" id="UP000321580">
    <property type="component" value="Unassembled WGS sequence"/>
</dbReference>
<dbReference type="EMBL" id="VOOR01000023">
    <property type="protein sequence ID" value="TXB62820.1"/>
    <property type="molecule type" value="Genomic_DNA"/>
</dbReference>
<proteinExistence type="predicted"/>
<evidence type="ECO:0000313" key="2">
    <source>
        <dbReference type="Proteomes" id="UP000321580"/>
    </source>
</evidence>
<dbReference type="OrthoDB" id="1115009at2"/>
<keyword evidence="2" id="KW-1185">Reference proteome</keyword>
<dbReference type="PROSITE" id="PS51257">
    <property type="entry name" value="PROKAR_LIPOPROTEIN"/>
    <property type="match status" value="1"/>
</dbReference>
<dbReference type="AlphaFoldDB" id="A0A5C6RMF9"/>
<organism evidence="1 2">
    <name type="scientific">Phaeodactylibacter luteus</name>
    <dbReference type="NCBI Taxonomy" id="1564516"/>
    <lineage>
        <taxon>Bacteria</taxon>
        <taxon>Pseudomonadati</taxon>
        <taxon>Bacteroidota</taxon>
        <taxon>Saprospiria</taxon>
        <taxon>Saprospirales</taxon>
        <taxon>Haliscomenobacteraceae</taxon>
        <taxon>Phaeodactylibacter</taxon>
    </lineage>
</organism>
<protein>
    <submittedName>
        <fullName evidence="1">DUF4249 domain-containing protein</fullName>
    </submittedName>
</protein>
<name>A0A5C6RMF9_9BACT</name>